<dbReference type="PANTHER" id="PTHR36040">
    <property type="entry name" value="OS04G0188500 PROTEIN"/>
    <property type="match status" value="1"/>
</dbReference>
<dbReference type="Gramene" id="TraesJAG2B03G00836510.1">
    <property type="protein sequence ID" value="TraesJAG2B03G00836510.1.CDS1"/>
    <property type="gene ID" value="TraesJAG2B03G00836510"/>
</dbReference>
<evidence type="ECO:0000313" key="3">
    <source>
        <dbReference type="Proteomes" id="UP000019116"/>
    </source>
</evidence>
<dbReference type="PANTHER" id="PTHR36040:SF3">
    <property type="entry name" value="OS04G0188500 PROTEIN"/>
    <property type="match status" value="1"/>
</dbReference>
<sequence length="87" mass="9102">MKEQLKESRIKILATLLVFAMVTEGLAIRVNGTVRNDITGEGVSTKTTLGAGSSTTVDNHHAIPRDQYSSHGGEDGSDGSGGDTTKN</sequence>
<dbReference type="Gramene" id="TraesJUL2B03G00841270.2">
    <property type="protein sequence ID" value="TraesJUL2B03G00841270.2.CDS1"/>
    <property type="gene ID" value="TraesJUL2B03G00841270"/>
</dbReference>
<dbReference type="Gramene" id="TraesRN2B0100123100.1">
    <property type="protein sequence ID" value="TraesRN2B0100123100.1"/>
    <property type="gene ID" value="TraesRN2B0100123100"/>
</dbReference>
<evidence type="ECO:0000313" key="2">
    <source>
        <dbReference type="EnsemblPlants" id="TraesCS2B02G060500.1.cds1"/>
    </source>
</evidence>
<accession>A0A3B6C0T4</accession>
<dbReference type="Gramene" id="TraesSYM2B03G00846960.2">
    <property type="protein sequence ID" value="TraesSYM2B03G00846960.2.CDS1"/>
    <property type="gene ID" value="TraesSYM2B03G00846960"/>
</dbReference>
<dbReference type="Gramene" id="TraesMAC2B03G00834600.2">
    <property type="protein sequence ID" value="TraesMAC2B03G00834600.2.CDS1"/>
    <property type="gene ID" value="TraesMAC2B03G00834600"/>
</dbReference>
<keyword evidence="3" id="KW-1185">Reference proteome</keyword>
<feature type="compositionally biased region" description="Gly residues" evidence="1">
    <location>
        <begin position="78"/>
        <end position="87"/>
    </location>
</feature>
<dbReference type="Gramene" id="TraesPARA_EIv1.0_0609320.1">
    <property type="protein sequence ID" value="TraesPARA_EIv1.0_0609320.1.CDS1"/>
    <property type="gene ID" value="TraesPARA_EIv1.0_0609320"/>
</dbReference>
<dbReference type="Gramene" id="TraesLDM2B03G00838460.2">
    <property type="protein sequence ID" value="TraesLDM2B03G00838460.2.CDS1"/>
    <property type="gene ID" value="TraesLDM2B03G00838460"/>
</dbReference>
<dbReference type="Gramene" id="TraesJAG2B03G00836510.2">
    <property type="protein sequence ID" value="TraesJAG2B03G00836510.2.CDS1"/>
    <property type="gene ID" value="TraesJAG2B03G00836510"/>
</dbReference>
<dbReference type="Gramene" id="TraesCS2B02G060500.1">
    <property type="protein sequence ID" value="TraesCS2B02G060500.1.cds1"/>
    <property type="gene ID" value="TraesCS2B02G060500"/>
</dbReference>
<evidence type="ECO:0000256" key="1">
    <source>
        <dbReference type="SAM" id="MobiDB-lite"/>
    </source>
</evidence>
<dbReference type="Gramene" id="TraesJUL2B03G00841270.1">
    <property type="protein sequence ID" value="TraesJUL2B03G00841270.1.CDS1"/>
    <property type="gene ID" value="TraesJUL2B03G00841270"/>
</dbReference>
<dbReference type="Proteomes" id="UP000019116">
    <property type="component" value="Chromosome 2B"/>
</dbReference>
<organism evidence="2">
    <name type="scientific">Triticum aestivum</name>
    <name type="common">Wheat</name>
    <dbReference type="NCBI Taxonomy" id="4565"/>
    <lineage>
        <taxon>Eukaryota</taxon>
        <taxon>Viridiplantae</taxon>
        <taxon>Streptophyta</taxon>
        <taxon>Embryophyta</taxon>
        <taxon>Tracheophyta</taxon>
        <taxon>Spermatophyta</taxon>
        <taxon>Magnoliopsida</taxon>
        <taxon>Liliopsida</taxon>
        <taxon>Poales</taxon>
        <taxon>Poaceae</taxon>
        <taxon>BOP clade</taxon>
        <taxon>Pooideae</taxon>
        <taxon>Triticodae</taxon>
        <taxon>Triticeae</taxon>
        <taxon>Triticinae</taxon>
        <taxon>Triticum</taxon>
    </lineage>
</organism>
<dbReference type="Gramene" id="TraesMAC2B03G00834600.1">
    <property type="protein sequence ID" value="TraesMAC2B03G00834600.1.CDS1"/>
    <property type="gene ID" value="TraesMAC2B03G00834600"/>
</dbReference>
<reference evidence="2" key="1">
    <citation type="submission" date="2018-08" db="EMBL/GenBank/DDBJ databases">
        <authorList>
            <person name="Rossello M."/>
        </authorList>
    </citation>
    <scope>NUCLEOTIDE SEQUENCE [LARGE SCALE GENOMIC DNA]</scope>
    <source>
        <strain evidence="2">cv. Chinese Spring</strain>
    </source>
</reference>
<dbReference type="Gramene" id="TraesNOR2B03G00847610.1">
    <property type="protein sequence ID" value="TraesNOR2B03G00847610.1.CDS1"/>
    <property type="gene ID" value="TraesNOR2B03G00847610"/>
</dbReference>
<dbReference type="Gramene" id="TraesPARA_EIv1.0_0609320.2">
    <property type="protein sequence ID" value="TraesPARA_EIv1.0_0609320.2.CDS1"/>
    <property type="gene ID" value="TraesPARA_EIv1.0_0609320"/>
</dbReference>
<dbReference type="Gramene" id="TraesSTA2B03G00837200.1">
    <property type="protein sequence ID" value="TraesSTA2B03G00837200.1.CDS1"/>
    <property type="gene ID" value="TraesSTA2B03G00837200"/>
</dbReference>
<dbReference type="Gramene" id="TraesLAC2B03G00833360.1">
    <property type="protein sequence ID" value="TraesLAC2B03G00833360.1.CDS1"/>
    <property type="gene ID" value="TraesLAC2B03G00833360"/>
</dbReference>
<dbReference type="Gramene" id="TraesWEE_scaffold_103122_01G000300.1">
    <property type="protein sequence ID" value="TraesWEE_scaffold_103122_01G000300.1"/>
    <property type="gene ID" value="TraesWEE_scaffold_103122_01G000300"/>
</dbReference>
<dbReference type="AlphaFoldDB" id="A0A3B6C0T4"/>
<feature type="region of interest" description="Disordered" evidence="1">
    <location>
        <begin position="37"/>
        <end position="87"/>
    </location>
</feature>
<proteinExistence type="predicted"/>
<dbReference type="OrthoDB" id="683374at2759"/>
<protein>
    <submittedName>
        <fullName evidence="2">Uncharacterized protein</fullName>
    </submittedName>
</protein>
<dbReference type="Gramene" id="TraesLDM2B03G00838460.1">
    <property type="protein sequence ID" value="TraesLDM2B03G00838460.1.CDS1"/>
    <property type="gene ID" value="TraesLDM2B03G00838460"/>
</dbReference>
<dbReference type="Gramene" id="TraesROB_scaffold_103333_01G000300.1">
    <property type="protein sequence ID" value="TraesROB_scaffold_103333_01G000300.1"/>
    <property type="gene ID" value="TraesROB_scaffold_103333_01G000300"/>
</dbReference>
<dbReference type="Gramene" id="TraesCLE_scaffold_104055_01G000300.1">
    <property type="protein sequence ID" value="TraesCLE_scaffold_104055_01G000300.1"/>
    <property type="gene ID" value="TraesCLE_scaffold_104055_01G000300"/>
</dbReference>
<dbReference type="Gramene" id="TraesSYM2B03G00846960.1">
    <property type="protein sequence ID" value="TraesSYM2B03G00846960.1.CDS1"/>
    <property type="gene ID" value="TraesSYM2B03G00846960"/>
</dbReference>
<name>A0A3B6C0T4_WHEAT</name>
<dbReference type="Gramene" id="TraesCS2B03G0126000.1">
    <property type="protein sequence ID" value="TraesCS2B03G0126000.1.CDS1"/>
    <property type="gene ID" value="TraesCS2B03G0126000"/>
</dbReference>
<dbReference type="Gramene" id="TraesLAC2B03G00833360.2">
    <property type="protein sequence ID" value="TraesLAC2B03G00833360.2.CDS1"/>
    <property type="gene ID" value="TraesLAC2B03G00833360"/>
</dbReference>
<dbReference type="EnsemblPlants" id="TraesCS2B02G060500.1">
    <property type="protein sequence ID" value="TraesCS2B02G060500.1.cds1"/>
    <property type="gene ID" value="TraesCS2B02G060500"/>
</dbReference>
<dbReference type="Gramene" id="TraesSTA2B03G00837200.2">
    <property type="protein sequence ID" value="TraesSTA2B03G00837200.2.CDS1"/>
    <property type="gene ID" value="TraesSTA2B03G00837200"/>
</dbReference>
<feature type="compositionally biased region" description="Polar residues" evidence="1">
    <location>
        <begin position="42"/>
        <end position="57"/>
    </location>
</feature>
<reference evidence="2" key="2">
    <citation type="submission" date="2018-10" db="UniProtKB">
        <authorList>
            <consortium name="EnsemblPlants"/>
        </authorList>
    </citation>
    <scope>IDENTIFICATION</scope>
</reference>
<dbReference type="Gramene" id="TraesNOR2B03G00847610.2">
    <property type="protein sequence ID" value="TraesNOR2B03G00847610.2.CDS1"/>
    <property type="gene ID" value="TraesNOR2B03G00847610"/>
</dbReference>